<reference evidence="1 2" key="1">
    <citation type="journal article" date="2019" name="Commun. Biol.">
        <title>The bagworm genome reveals a unique fibroin gene that provides high tensile strength.</title>
        <authorList>
            <person name="Kono N."/>
            <person name="Nakamura H."/>
            <person name="Ohtoshi R."/>
            <person name="Tomita M."/>
            <person name="Numata K."/>
            <person name="Arakawa K."/>
        </authorList>
    </citation>
    <scope>NUCLEOTIDE SEQUENCE [LARGE SCALE GENOMIC DNA]</scope>
</reference>
<protein>
    <submittedName>
        <fullName evidence="1">Uncharacterized protein</fullName>
    </submittedName>
</protein>
<sequence>MRCCDESDVKKKHPEAICLYDKDNVYYQLLKRLTEFLNASLKYAGKRHNENSKAHKVLKGKTGYLLMQRCLCVSADEGKVATITTIPASIASLVDCMKIVKDKISKDLTSVDRILKEKCEAN</sequence>
<dbReference type="EMBL" id="BGZK01000577">
    <property type="protein sequence ID" value="GBP51227.1"/>
    <property type="molecule type" value="Genomic_DNA"/>
</dbReference>
<accession>A0A4C1WM85</accession>
<name>A0A4C1WM85_EUMVA</name>
<dbReference type="AlphaFoldDB" id="A0A4C1WM85"/>
<dbReference type="Proteomes" id="UP000299102">
    <property type="component" value="Unassembled WGS sequence"/>
</dbReference>
<gene>
    <name evidence="1" type="ORF">EVAR_85439_1</name>
</gene>
<organism evidence="1 2">
    <name type="scientific">Eumeta variegata</name>
    <name type="common">Bagworm moth</name>
    <name type="synonym">Eumeta japonica</name>
    <dbReference type="NCBI Taxonomy" id="151549"/>
    <lineage>
        <taxon>Eukaryota</taxon>
        <taxon>Metazoa</taxon>
        <taxon>Ecdysozoa</taxon>
        <taxon>Arthropoda</taxon>
        <taxon>Hexapoda</taxon>
        <taxon>Insecta</taxon>
        <taxon>Pterygota</taxon>
        <taxon>Neoptera</taxon>
        <taxon>Endopterygota</taxon>
        <taxon>Lepidoptera</taxon>
        <taxon>Glossata</taxon>
        <taxon>Ditrysia</taxon>
        <taxon>Tineoidea</taxon>
        <taxon>Psychidae</taxon>
        <taxon>Oiketicinae</taxon>
        <taxon>Eumeta</taxon>
    </lineage>
</organism>
<evidence type="ECO:0000313" key="1">
    <source>
        <dbReference type="EMBL" id="GBP51227.1"/>
    </source>
</evidence>
<comment type="caution">
    <text evidence="1">The sequence shown here is derived from an EMBL/GenBank/DDBJ whole genome shotgun (WGS) entry which is preliminary data.</text>
</comment>
<keyword evidence="2" id="KW-1185">Reference proteome</keyword>
<proteinExistence type="predicted"/>
<evidence type="ECO:0000313" key="2">
    <source>
        <dbReference type="Proteomes" id="UP000299102"/>
    </source>
</evidence>